<dbReference type="SUPFAM" id="SSF56672">
    <property type="entry name" value="DNA/RNA polymerases"/>
    <property type="match status" value="1"/>
</dbReference>
<dbReference type="GO" id="GO:0003964">
    <property type="term" value="F:RNA-directed DNA polymerase activity"/>
    <property type="evidence" value="ECO:0007669"/>
    <property type="project" value="UniProtKB-KW"/>
</dbReference>
<keyword evidence="1" id="KW-0808">Transferase</keyword>
<keyword evidence="1" id="KW-0695">RNA-directed DNA polymerase</keyword>
<dbReference type="InterPro" id="IPR043128">
    <property type="entry name" value="Rev_trsase/Diguanyl_cyclase"/>
</dbReference>
<proteinExistence type="predicted"/>
<dbReference type="EMBL" id="CACTIH010009055">
    <property type="protein sequence ID" value="CAA3021493.1"/>
    <property type="molecule type" value="Genomic_DNA"/>
</dbReference>
<keyword evidence="2" id="KW-1185">Reference proteome</keyword>
<reference evidence="1 2" key="1">
    <citation type="submission" date="2019-12" db="EMBL/GenBank/DDBJ databases">
        <authorList>
            <person name="Alioto T."/>
            <person name="Alioto T."/>
            <person name="Gomez Garrido J."/>
        </authorList>
    </citation>
    <scope>NUCLEOTIDE SEQUENCE [LARGE SCALE GENOMIC DNA]</scope>
</reference>
<accession>A0A8S0UTT4</accession>
<name>A0A8S0UTT4_OLEEU</name>
<dbReference type="InterPro" id="IPR043502">
    <property type="entry name" value="DNA/RNA_pol_sf"/>
</dbReference>
<dbReference type="Gene3D" id="3.30.70.270">
    <property type="match status" value="1"/>
</dbReference>
<keyword evidence="1" id="KW-0548">Nucleotidyltransferase</keyword>
<evidence type="ECO:0000313" key="1">
    <source>
        <dbReference type="EMBL" id="CAA3021493.1"/>
    </source>
</evidence>
<comment type="caution">
    <text evidence="1">The sequence shown here is derived from an EMBL/GenBank/DDBJ whole genome shotgun (WGS) entry which is preliminary data.</text>
</comment>
<sequence length="119" mass="14029">MDIGVSEIDFLKMHIKDGQYSLQPHVGQESLKFPNTDLSKKEVQQFLGIENYMANFVDRLSPVIKPLQNMLKKNATPWSSKLTEAVRKIKKMYKDYQLCLFLLFRRYFCKLMQVIYTGQ</sequence>
<organism evidence="1 2">
    <name type="scientific">Olea europaea subsp. europaea</name>
    <dbReference type="NCBI Taxonomy" id="158383"/>
    <lineage>
        <taxon>Eukaryota</taxon>
        <taxon>Viridiplantae</taxon>
        <taxon>Streptophyta</taxon>
        <taxon>Embryophyta</taxon>
        <taxon>Tracheophyta</taxon>
        <taxon>Spermatophyta</taxon>
        <taxon>Magnoliopsida</taxon>
        <taxon>eudicotyledons</taxon>
        <taxon>Gunneridae</taxon>
        <taxon>Pentapetalae</taxon>
        <taxon>asterids</taxon>
        <taxon>lamiids</taxon>
        <taxon>Lamiales</taxon>
        <taxon>Oleaceae</taxon>
        <taxon>Oleeae</taxon>
        <taxon>Olea</taxon>
    </lineage>
</organism>
<dbReference type="PANTHER" id="PTHR33064">
    <property type="entry name" value="POL PROTEIN"/>
    <property type="match status" value="1"/>
</dbReference>
<gene>
    <name evidence="1" type="ORF">OLEA9_A039230</name>
</gene>
<evidence type="ECO:0000313" key="2">
    <source>
        <dbReference type="Proteomes" id="UP000594638"/>
    </source>
</evidence>
<dbReference type="InterPro" id="IPR051320">
    <property type="entry name" value="Viral_Replic_Matur_Polypro"/>
</dbReference>
<dbReference type="PANTHER" id="PTHR33064:SF37">
    <property type="entry name" value="RIBONUCLEASE H"/>
    <property type="match status" value="1"/>
</dbReference>
<protein>
    <submittedName>
        <fullName evidence="1">Reverse transcriptase</fullName>
    </submittedName>
</protein>
<dbReference type="OrthoDB" id="1685174at2759"/>
<dbReference type="Gramene" id="OE9A039230T1">
    <property type="protein sequence ID" value="OE9A039230C1"/>
    <property type="gene ID" value="OE9A039230"/>
</dbReference>
<dbReference type="Proteomes" id="UP000594638">
    <property type="component" value="Unassembled WGS sequence"/>
</dbReference>
<dbReference type="AlphaFoldDB" id="A0A8S0UTT4"/>